<accession>A0ABS9SKR0</accession>
<keyword evidence="3" id="KW-0732">Signal</keyword>
<dbReference type="InterPro" id="IPR012944">
    <property type="entry name" value="SusD_RagB_dom"/>
</dbReference>
<comment type="caution">
    <text evidence="8">The sequence shown here is derived from an EMBL/GenBank/DDBJ whole genome shotgun (WGS) entry which is preliminary data.</text>
</comment>
<keyword evidence="4" id="KW-0472">Membrane</keyword>
<evidence type="ECO:0000313" key="8">
    <source>
        <dbReference type="EMBL" id="MCH5598973.1"/>
    </source>
</evidence>
<comment type="subcellular location">
    <subcellularLocation>
        <location evidence="1">Cell outer membrane</location>
    </subcellularLocation>
</comment>
<evidence type="ECO:0000259" key="7">
    <source>
        <dbReference type="Pfam" id="PF14322"/>
    </source>
</evidence>
<keyword evidence="5" id="KW-0998">Cell outer membrane</keyword>
<dbReference type="InterPro" id="IPR011990">
    <property type="entry name" value="TPR-like_helical_dom_sf"/>
</dbReference>
<sequence length="562" mass="62287">MKKYIIPVLIMVALSACNYMDEKPYDWAQPIDVFSMEASYEKPITQAYSYLKGGFNRISGSFLDAATDDGMSTINISTIHRLSRAYTTSNNPVENCWDASYQGIRQALFVQKNLAEIDLVLNNKSSEDVIEIKNIYSGEMYCLRALYEFDLLRHYGGYPIVSKFYNLGDPELSQKQRSSFADCVNNIISLCDSAEKYLDVTPVGGNGGFGRMTKGAALAIKAKTLILAASPLFNQSGNGNTFIGYTNASASDIQARWESAAAACAAVINLKKADGANAYSLHANYERLFVTSPNNEYIIFVSAPKSNGLENRQLPPTLSRDLGGGTVPTQEFVDAFTMADGSDYVESDISTQYKNRDPRLVASIGFNGSTYGALGTIQTKLGDGSTIDGLNLIADRSTNTGYYLRKFIDFNIDFSKASPGTAFHLFPLIRLADVFLLYAEAMNEAYGPDVDPLGFGLSAKAAVQRVRTRAGFKANDKYLTNVADVATMRSKIKDERRVELSFEEQRYFDLRRWMDGNKLNQSVTGIRIEQVGANLTANYFTVDGLRRFESKCICIRYHCKKQ</sequence>
<dbReference type="Pfam" id="PF14322">
    <property type="entry name" value="SusD-like_3"/>
    <property type="match status" value="1"/>
</dbReference>
<keyword evidence="9" id="KW-1185">Reference proteome</keyword>
<dbReference type="Pfam" id="PF07980">
    <property type="entry name" value="SusD_RagB"/>
    <property type="match status" value="1"/>
</dbReference>
<dbReference type="Gene3D" id="1.25.40.390">
    <property type="match status" value="1"/>
</dbReference>
<protein>
    <submittedName>
        <fullName evidence="8">RagB/SusD family nutrient uptake outer membrane protein</fullName>
    </submittedName>
</protein>
<evidence type="ECO:0000256" key="5">
    <source>
        <dbReference type="ARBA" id="ARBA00023237"/>
    </source>
</evidence>
<dbReference type="InterPro" id="IPR033985">
    <property type="entry name" value="SusD-like_N"/>
</dbReference>
<feature type="domain" description="SusD-like N-terminal" evidence="7">
    <location>
        <begin position="19"/>
        <end position="223"/>
    </location>
</feature>
<evidence type="ECO:0000259" key="6">
    <source>
        <dbReference type="Pfam" id="PF07980"/>
    </source>
</evidence>
<evidence type="ECO:0000256" key="4">
    <source>
        <dbReference type="ARBA" id="ARBA00023136"/>
    </source>
</evidence>
<organism evidence="8 9">
    <name type="scientific">Niabella ginsengisoli</name>
    <dbReference type="NCBI Taxonomy" id="522298"/>
    <lineage>
        <taxon>Bacteria</taxon>
        <taxon>Pseudomonadati</taxon>
        <taxon>Bacteroidota</taxon>
        <taxon>Chitinophagia</taxon>
        <taxon>Chitinophagales</taxon>
        <taxon>Chitinophagaceae</taxon>
        <taxon>Niabella</taxon>
    </lineage>
</organism>
<dbReference type="EMBL" id="JAKWBL010000002">
    <property type="protein sequence ID" value="MCH5598973.1"/>
    <property type="molecule type" value="Genomic_DNA"/>
</dbReference>
<dbReference type="Proteomes" id="UP001202248">
    <property type="component" value="Unassembled WGS sequence"/>
</dbReference>
<name>A0ABS9SKR0_9BACT</name>
<dbReference type="PROSITE" id="PS51257">
    <property type="entry name" value="PROKAR_LIPOPROTEIN"/>
    <property type="match status" value="1"/>
</dbReference>
<dbReference type="RefSeq" id="WP_240830634.1">
    <property type="nucleotide sequence ID" value="NZ_JAKWBL010000002.1"/>
</dbReference>
<dbReference type="SUPFAM" id="SSF48452">
    <property type="entry name" value="TPR-like"/>
    <property type="match status" value="1"/>
</dbReference>
<proteinExistence type="inferred from homology"/>
<feature type="domain" description="RagB/SusD" evidence="6">
    <location>
        <begin position="318"/>
        <end position="518"/>
    </location>
</feature>
<evidence type="ECO:0000256" key="3">
    <source>
        <dbReference type="ARBA" id="ARBA00022729"/>
    </source>
</evidence>
<reference evidence="8 9" key="1">
    <citation type="submission" date="2022-02" db="EMBL/GenBank/DDBJ databases">
        <authorList>
            <person name="Min J."/>
        </authorList>
    </citation>
    <scope>NUCLEOTIDE SEQUENCE [LARGE SCALE GENOMIC DNA]</scope>
    <source>
        <strain evidence="8 9">GR10-1</strain>
    </source>
</reference>
<evidence type="ECO:0000256" key="1">
    <source>
        <dbReference type="ARBA" id="ARBA00004442"/>
    </source>
</evidence>
<evidence type="ECO:0000256" key="2">
    <source>
        <dbReference type="ARBA" id="ARBA00006275"/>
    </source>
</evidence>
<evidence type="ECO:0000313" key="9">
    <source>
        <dbReference type="Proteomes" id="UP001202248"/>
    </source>
</evidence>
<gene>
    <name evidence="8" type="ORF">MKP09_14195</name>
</gene>
<comment type="similarity">
    <text evidence="2">Belongs to the SusD family.</text>
</comment>